<proteinExistence type="predicted"/>
<keyword evidence="10" id="KW-0812">Transmembrane</keyword>
<evidence type="ECO:0000256" key="2">
    <source>
        <dbReference type="ARBA" id="ARBA00022670"/>
    </source>
</evidence>
<dbReference type="InterPro" id="IPR001460">
    <property type="entry name" value="PCN-bd_Tpept"/>
</dbReference>
<evidence type="ECO:0000256" key="10">
    <source>
        <dbReference type="SAM" id="Phobius"/>
    </source>
</evidence>
<keyword evidence="10" id="KW-0472">Membrane</keyword>
<organism evidence="13 14">
    <name type="scientific">Actinoplanes sichuanensis</name>
    <dbReference type="NCBI Taxonomy" id="512349"/>
    <lineage>
        <taxon>Bacteria</taxon>
        <taxon>Bacillati</taxon>
        <taxon>Actinomycetota</taxon>
        <taxon>Actinomycetes</taxon>
        <taxon>Micromonosporales</taxon>
        <taxon>Micromonosporaceae</taxon>
        <taxon>Actinoplanes</taxon>
    </lineage>
</organism>
<dbReference type="PANTHER" id="PTHR32282">
    <property type="entry name" value="BINDING PROTEIN TRANSPEPTIDASE, PUTATIVE-RELATED"/>
    <property type="match status" value="1"/>
</dbReference>
<dbReference type="Proteomes" id="UP001597183">
    <property type="component" value="Unassembled WGS sequence"/>
</dbReference>
<gene>
    <name evidence="13" type="ORF">ACFQ5G_07850</name>
</gene>
<dbReference type="PANTHER" id="PTHR32282:SF34">
    <property type="entry name" value="PENICILLIN-BINDING PROTEIN 1A"/>
    <property type="match status" value="1"/>
</dbReference>
<feature type="region of interest" description="Disordered" evidence="9">
    <location>
        <begin position="751"/>
        <end position="801"/>
    </location>
</feature>
<dbReference type="GO" id="GO:0016757">
    <property type="term" value="F:glycosyltransferase activity"/>
    <property type="evidence" value="ECO:0007669"/>
    <property type="project" value="UniProtKB-KW"/>
</dbReference>
<dbReference type="Pfam" id="PF00912">
    <property type="entry name" value="Transgly"/>
    <property type="match status" value="1"/>
</dbReference>
<feature type="compositionally biased region" description="Low complexity" evidence="9">
    <location>
        <begin position="16"/>
        <end position="47"/>
    </location>
</feature>
<evidence type="ECO:0000256" key="8">
    <source>
        <dbReference type="ARBA" id="ARBA00049902"/>
    </source>
</evidence>
<feature type="transmembrane region" description="Helical" evidence="10">
    <location>
        <begin position="85"/>
        <end position="110"/>
    </location>
</feature>
<dbReference type="InterPro" id="IPR001264">
    <property type="entry name" value="Glyco_trans_51"/>
</dbReference>
<dbReference type="Pfam" id="PF00905">
    <property type="entry name" value="Transpeptidase"/>
    <property type="match status" value="1"/>
</dbReference>
<dbReference type="SUPFAM" id="SSF53955">
    <property type="entry name" value="Lysozyme-like"/>
    <property type="match status" value="1"/>
</dbReference>
<keyword evidence="10" id="KW-1133">Transmembrane helix</keyword>
<evidence type="ECO:0000259" key="12">
    <source>
        <dbReference type="Pfam" id="PF00912"/>
    </source>
</evidence>
<dbReference type="RefSeq" id="WP_317795488.1">
    <property type="nucleotide sequence ID" value="NZ_AP028461.1"/>
</dbReference>
<name>A0ABW4A5D1_9ACTN</name>
<dbReference type="InterPro" id="IPR012338">
    <property type="entry name" value="Beta-lactam/transpept-like"/>
</dbReference>
<accession>A0ABW4A5D1</accession>
<evidence type="ECO:0000256" key="7">
    <source>
        <dbReference type="ARBA" id="ARBA00034000"/>
    </source>
</evidence>
<keyword evidence="4 13" id="KW-0808">Transferase</keyword>
<feature type="compositionally biased region" description="Basic residues" evidence="9">
    <location>
        <begin position="70"/>
        <end position="81"/>
    </location>
</feature>
<keyword evidence="6" id="KW-0511">Multifunctional enzyme</keyword>
<reference evidence="14" key="1">
    <citation type="journal article" date="2019" name="Int. J. Syst. Evol. Microbiol.">
        <title>The Global Catalogue of Microorganisms (GCM) 10K type strain sequencing project: providing services to taxonomists for standard genome sequencing and annotation.</title>
        <authorList>
            <consortium name="The Broad Institute Genomics Platform"/>
            <consortium name="The Broad Institute Genome Sequencing Center for Infectious Disease"/>
            <person name="Wu L."/>
            <person name="Ma J."/>
        </authorList>
    </citation>
    <scope>NUCLEOTIDE SEQUENCE [LARGE SCALE GENOMIC DNA]</scope>
    <source>
        <strain evidence="14">CCM 7526</strain>
    </source>
</reference>
<evidence type="ECO:0000313" key="14">
    <source>
        <dbReference type="Proteomes" id="UP001597183"/>
    </source>
</evidence>
<evidence type="ECO:0000256" key="3">
    <source>
        <dbReference type="ARBA" id="ARBA00022676"/>
    </source>
</evidence>
<evidence type="ECO:0000256" key="1">
    <source>
        <dbReference type="ARBA" id="ARBA00022645"/>
    </source>
</evidence>
<dbReference type="InterPro" id="IPR036950">
    <property type="entry name" value="PBP_transglycosylase"/>
</dbReference>
<feature type="region of interest" description="Disordered" evidence="9">
    <location>
        <begin position="1"/>
        <end position="81"/>
    </location>
</feature>
<feature type="compositionally biased region" description="Pro residues" evidence="9">
    <location>
        <begin position="48"/>
        <end position="57"/>
    </location>
</feature>
<evidence type="ECO:0000259" key="11">
    <source>
        <dbReference type="Pfam" id="PF00905"/>
    </source>
</evidence>
<dbReference type="Gene3D" id="1.10.3810.10">
    <property type="entry name" value="Biosynthetic peptidoglycan transglycosylase-like"/>
    <property type="match status" value="1"/>
</dbReference>
<comment type="catalytic activity">
    <reaction evidence="7">
        <text>Preferential cleavage: (Ac)2-L-Lys-D-Ala-|-D-Ala. Also transpeptidation of peptidyl-alanyl moieties that are N-acyl substituents of D-alanine.</text>
        <dbReference type="EC" id="3.4.16.4"/>
    </reaction>
</comment>
<evidence type="ECO:0000313" key="13">
    <source>
        <dbReference type="EMBL" id="MFD1365252.1"/>
    </source>
</evidence>
<comment type="caution">
    <text evidence="13">The sequence shown here is derived from an EMBL/GenBank/DDBJ whole genome shotgun (WGS) entry which is preliminary data.</text>
</comment>
<evidence type="ECO:0000256" key="4">
    <source>
        <dbReference type="ARBA" id="ARBA00022679"/>
    </source>
</evidence>
<dbReference type="EMBL" id="JBHTMK010000008">
    <property type="protein sequence ID" value="MFD1365252.1"/>
    <property type="molecule type" value="Genomic_DNA"/>
</dbReference>
<comment type="catalytic activity">
    <reaction evidence="8">
        <text>[GlcNAc-(1-&gt;4)-Mur2Ac(oyl-L-Ala-gamma-D-Glu-L-Lys-D-Ala-D-Ala)](n)-di-trans,octa-cis-undecaprenyl diphosphate + beta-D-GlcNAc-(1-&gt;4)-Mur2Ac(oyl-L-Ala-gamma-D-Glu-L-Lys-D-Ala-D-Ala)-di-trans,octa-cis-undecaprenyl diphosphate = [GlcNAc-(1-&gt;4)-Mur2Ac(oyl-L-Ala-gamma-D-Glu-L-Lys-D-Ala-D-Ala)](n+1)-di-trans,octa-cis-undecaprenyl diphosphate + di-trans,octa-cis-undecaprenyl diphosphate + H(+)</text>
        <dbReference type="Rhea" id="RHEA:23708"/>
        <dbReference type="Rhea" id="RHEA-COMP:9602"/>
        <dbReference type="Rhea" id="RHEA-COMP:9603"/>
        <dbReference type="ChEBI" id="CHEBI:15378"/>
        <dbReference type="ChEBI" id="CHEBI:58405"/>
        <dbReference type="ChEBI" id="CHEBI:60033"/>
        <dbReference type="ChEBI" id="CHEBI:78435"/>
        <dbReference type="EC" id="2.4.99.28"/>
    </reaction>
</comment>
<dbReference type="Gene3D" id="3.40.710.10">
    <property type="entry name" value="DD-peptidase/beta-lactamase superfamily"/>
    <property type="match status" value="1"/>
</dbReference>
<keyword evidence="2" id="KW-0645">Protease</keyword>
<feature type="domain" description="Penicillin-binding protein transpeptidase" evidence="11">
    <location>
        <begin position="420"/>
        <end position="703"/>
    </location>
</feature>
<evidence type="ECO:0000256" key="9">
    <source>
        <dbReference type="SAM" id="MobiDB-lite"/>
    </source>
</evidence>
<keyword evidence="3 13" id="KW-0328">Glycosyltransferase</keyword>
<sequence length="801" mass="86037">MNRQEDPQPARAGARVPGPTAPVGRAAVGAPAGRAAVGGVTARAAVRPVPPSEPPGSPSAVAESPPGGKRPGKRKSKAARKRRRANLLIGLTAVLVILAGGGIVGGTVFFDSVEVPQPTAEDQMNVIYYDGGRTVLAKRGEARINLPYQQINPIMAHAVVAIEDKNFYNHNGIDMKGIARAAWNNFTGGGKQGASTITQQYARHVAEINEVTYSRKLREAVIARKLESKYDKDEIMAWYLNFVDLGRGRYGVEAAAQGYFGKSVSMEADPKKRINAYEAAVLAAIIRQPYPDAITGHQGYDPDINPTAARGRWDDTLKNMRDQGYITPAEYDARKYPTISKTKAAGKSSAAAENGPDGMIVRHVRYELRQRGITDEMWEKGGLRVTTTINEKVQKAAVAAGSRSNAQSPMTKVSKKYQAAVVGIDPQNGRVLAYYGGDSPTGTDYAGYMDGDGNGVLNNGGQPAGSTFKIYTLAAGLQDGVSFETRWNGELPKTDGKTISNAGQDPGRVCDTGGGIKNCDLQTATIKSYNFPFYWITEKLGVDKVLGAAKAAGIKHMWTNEGKRIDLTTASRSVLKRSFSPEAGFGQFRIVPLEHAAAVATIVGVGKQHDAHFVKEVSWLDTASGQRKTVNDASTGRRAFPEDQMSDLLGVMAEIPKSTGNSLDGGRDSVAKSGTWELSQQESDKNGDCWFVGGIPQLAASVWVGEKADPVALKEADGDKMFGSLTPAKVWRQFLDEAADAMKWDEEKFPERQHTGNAKHPIANGVEPPPPPPAQDPLICANFPEFCTGTNQDPNRPRGGR</sequence>
<evidence type="ECO:0000256" key="5">
    <source>
        <dbReference type="ARBA" id="ARBA00022801"/>
    </source>
</evidence>
<dbReference type="InterPro" id="IPR050396">
    <property type="entry name" value="Glycosyltr_51/Transpeptidase"/>
</dbReference>
<keyword evidence="14" id="KW-1185">Reference proteome</keyword>
<evidence type="ECO:0000256" key="6">
    <source>
        <dbReference type="ARBA" id="ARBA00023268"/>
    </source>
</evidence>
<feature type="compositionally biased region" description="Low complexity" evidence="9">
    <location>
        <begin position="58"/>
        <end position="67"/>
    </location>
</feature>
<keyword evidence="5" id="KW-0378">Hydrolase</keyword>
<feature type="domain" description="Glycosyl transferase family 51" evidence="12">
    <location>
        <begin position="139"/>
        <end position="320"/>
    </location>
</feature>
<keyword evidence="1" id="KW-0121">Carboxypeptidase</keyword>
<dbReference type="EC" id="2.4.-.-" evidence="13"/>
<dbReference type="SUPFAM" id="SSF56601">
    <property type="entry name" value="beta-lactamase/transpeptidase-like"/>
    <property type="match status" value="1"/>
</dbReference>
<dbReference type="InterPro" id="IPR023346">
    <property type="entry name" value="Lysozyme-like_dom_sf"/>
</dbReference>
<protein>
    <submittedName>
        <fullName evidence="13">Transglycosylase domain-containing protein</fullName>
        <ecNumber evidence="13">2.4.-.-</ecNumber>
    </submittedName>
</protein>